<dbReference type="InterPro" id="IPR000182">
    <property type="entry name" value="GNAT_dom"/>
</dbReference>
<dbReference type="AlphaFoldDB" id="A0A9E8MZH8"/>
<dbReference type="PROSITE" id="PS51186">
    <property type="entry name" value="GNAT"/>
    <property type="match status" value="1"/>
</dbReference>
<dbReference type="EMBL" id="CP113088">
    <property type="protein sequence ID" value="WAC03119.1"/>
    <property type="molecule type" value="Genomic_DNA"/>
</dbReference>
<accession>A0A9E8MZH8</accession>
<reference evidence="4" key="1">
    <citation type="submission" date="2022-11" db="EMBL/GenBank/DDBJ databases">
        <title>Lacinutrix neustonica HL-RS19T sp. nov., isolated from the surface microlayer sample of brackish Lake Shihwa.</title>
        <authorList>
            <person name="Choi J.Y."/>
            <person name="Hwang C.Y."/>
        </authorList>
    </citation>
    <scope>NUCLEOTIDE SEQUENCE</scope>
    <source>
        <strain evidence="4">HL-RS19</strain>
    </source>
</reference>
<keyword evidence="1" id="KW-0808">Transferase</keyword>
<keyword evidence="5" id="KW-1185">Reference proteome</keyword>
<sequence>MECVGINKTNYVQVQTIYKEGINTALATFETEVPDWDKWQAAHLSFGRLLAKEKNAYLGWAALSATSTRPVYRGVAEASVYVAKDHRGQGIGKRLLEQLITISENNEIWTLQAGIMRENKSSLNLHLGCGFRIIGYREKIGKLNNKWLDNIILERRSKTVGV</sequence>
<evidence type="ECO:0000256" key="1">
    <source>
        <dbReference type="ARBA" id="ARBA00022679"/>
    </source>
</evidence>
<dbReference type="SUPFAM" id="SSF55729">
    <property type="entry name" value="Acyl-CoA N-acyltransferases (Nat)"/>
    <property type="match status" value="1"/>
</dbReference>
<proteinExistence type="predicted"/>
<dbReference type="CDD" id="cd04301">
    <property type="entry name" value="NAT_SF"/>
    <property type="match status" value="1"/>
</dbReference>
<organism evidence="4 5">
    <name type="scientific">Lacinutrix neustonica</name>
    <dbReference type="NCBI Taxonomy" id="2980107"/>
    <lineage>
        <taxon>Bacteria</taxon>
        <taxon>Pseudomonadati</taxon>
        <taxon>Bacteroidota</taxon>
        <taxon>Flavobacteriia</taxon>
        <taxon>Flavobacteriales</taxon>
        <taxon>Flavobacteriaceae</taxon>
        <taxon>Lacinutrix</taxon>
    </lineage>
</organism>
<dbReference type="PANTHER" id="PTHR43072">
    <property type="entry name" value="N-ACETYLTRANSFERASE"/>
    <property type="match status" value="1"/>
</dbReference>
<dbReference type="Proteomes" id="UP001164705">
    <property type="component" value="Chromosome"/>
</dbReference>
<feature type="domain" description="N-acetyltransferase" evidence="3">
    <location>
        <begin position="9"/>
        <end position="149"/>
    </location>
</feature>
<dbReference type="Gene3D" id="3.40.630.30">
    <property type="match status" value="1"/>
</dbReference>
<dbReference type="InterPro" id="IPR016181">
    <property type="entry name" value="Acyl_CoA_acyltransferase"/>
</dbReference>
<dbReference type="PANTHER" id="PTHR43072:SF23">
    <property type="entry name" value="UPF0039 PROTEIN C11D3.02C"/>
    <property type="match status" value="1"/>
</dbReference>
<keyword evidence="2" id="KW-0012">Acyltransferase</keyword>
<gene>
    <name evidence="4" type="ORF">N7U66_05705</name>
</gene>
<dbReference type="KEGG" id="lnu:N7U66_05705"/>
<dbReference type="Pfam" id="PF00583">
    <property type="entry name" value="Acetyltransf_1"/>
    <property type="match status" value="1"/>
</dbReference>
<dbReference type="GO" id="GO:0016747">
    <property type="term" value="F:acyltransferase activity, transferring groups other than amino-acyl groups"/>
    <property type="evidence" value="ECO:0007669"/>
    <property type="project" value="InterPro"/>
</dbReference>
<evidence type="ECO:0000313" key="4">
    <source>
        <dbReference type="EMBL" id="WAC03119.1"/>
    </source>
</evidence>
<dbReference type="RefSeq" id="WP_267677694.1">
    <property type="nucleotide sequence ID" value="NZ_CP113088.1"/>
</dbReference>
<evidence type="ECO:0000256" key="2">
    <source>
        <dbReference type="ARBA" id="ARBA00023315"/>
    </source>
</evidence>
<evidence type="ECO:0000259" key="3">
    <source>
        <dbReference type="PROSITE" id="PS51186"/>
    </source>
</evidence>
<name>A0A9E8MZH8_9FLAO</name>
<evidence type="ECO:0000313" key="5">
    <source>
        <dbReference type="Proteomes" id="UP001164705"/>
    </source>
</evidence>
<protein>
    <submittedName>
        <fullName evidence="4">GNAT family N-acetyltransferase</fullName>
    </submittedName>
</protein>